<dbReference type="Proteomes" id="UP000294508">
    <property type="component" value="Unassembled WGS sequence"/>
</dbReference>
<evidence type="ECO:0000259" key="2">
    <source>
        <dbReference type="Pfam" id="PF09990"/>
    </source>
</evidence>
<dbReference type="Pfam" id="PF09990">
    <property type="entry name" value="DUF2231"/>
    <property type="match status" value="1"/>
</dbReference>
<protein>
    <recommendedName>
        <fullName evidence="2">DUF2231 domain-containing protein</fullName>
    </recommendedName>
</protein>
<reference evidence="3 4" key="1">
    <citation type="journal article" date="2015" name="Stand. Genomic Sci.">
        <title>Genomic Encyclopedia of Bacterial and Archaeal Type Strains, Phase III: the genomes of soil and plant-associated and newly described type strains.</title>
        <authorList>
            <person name="Whitman W.B."/>
            <person name="Woyke T."/>
            <person name="Klenk H.P."/>
            <person name="Zhou Y."/>
            <person name="Lilburn T.G."/>
            <person name="Beck B.J."/>
            <person name="De Vos P."/>
            <person name="Vandamme P."/>
            <person name="Eisen J.A."/>
            <person name="Garrity G."/>
            <person name="Hugenholtz P."/>
            <person name="Kyrpides N.C."/>
        </authorList>
    </citation>
    <scope>NUCLEOTIDE SEQUENCE [LARGE SCALE GENOMIC DNA]</scope>
    <source>
        <strain evidence="3 4">VKM Ac-2572</strain>
    </source>
</reference>
<dbReference type="InterPro" id="IPR019251">
    <property type="entry name" value="DUF2231_TM"/>
</dbReference>
<keyword evidence="1" id="KW-0472">Membrane</keyword>
<feature type="transmembrane region" description="Helical" evidence="1">
    <location>
        <begin position="41"/>
        <end position="60"/>
    </location>
</feature>
<proteinExistence type="predicted"/>
<dbReference type="OrthoDB" id="3830771at2"/>
<feature type="transmembrane region" description="Helical" evidence="1">
    <location>
        <begin position="12"/>
        <end position="34"/>
    </location>
</feature>
<dbReference type="AlphaFoldDB" id="A0A4R2HSZ8"/>
<feature type="domain" description="DUF2231" evidence="2">
    <location>
        <begin position="8"/>
        <end position="159"/>
    </location>
</feature>
<feature type="transmembrane region" description="Helical" evidence="1">
    <location>
        <begin position="88"/>
        <end position="113"/>
    </location>
</feature>
<sequence>MFERFGDLPLHVLVIHAAVVVLPVAALTAIAFAVLPRWRWLLRWPALLLGVGALVLAYVAKESGEAFVAAVPTLEQAVRLHQQRGDLLFWYCLIFAVVALAAFLLLGGTSALASGKGAKATKSKPLELITSAAVVVIGVLVIWQTIRTGDAGAKAVWDGQLPPK</sequence>
<dbReference type="EMBL" id="SLWN01000002">
    <property type="protein sequence ID" value="TCO34106.1"/>
    <property type="molecule type" value="Genomic_DNA"/>
</dbReference>
<keyword evidence="1" id="KW-1133">Transmembrane helix</keyword>
<keyword evidence="4" id="KW-1185">Reference proteome</keyword>
<organism evidence="3 4">
    <name type="scientific">Kribbella steppae</name>
    <dbReference type="NCBI Taxonomy" id="2512223"/>
    <lineage>
        <taxon>Bacteria</taxon>
        <taxon>Bacillati</taxon>
        <taxon>Actinomycetota</taxon>
        <taxon>Actinomycetes</taxon>
        <taxon>Propionibacteriales</taxon>
        <taxon>Kribbellaceae</taxon>
        <taxon>Kribbella</taxon>
    </lineage>
</organism>
<keyword evidence="1" id="KW-0812">Transmembrane</keyword>
<evidence type="ECO:0000313" key="4">
    <source>
        <dbReference type="Proteomes" id="UP000294508"/>
    </source>
</evidence>
<evidence type="ECO:0000313" key="3">
    <source>
        <dbReference type="EMBL" id="TCO34106.1"/>
    </source>
</evidence>
<evidence type="ECO:0000256" key="1">
    <source>
        <dbReference type="SAM" id="Phobius"/>
    </source>
</evidence>
<dbReference type="RefSeq" id="WP_132207921.1">
    <property type="nucleotide sequence ID" value="NZ_SLWN01000002.1"/>
</dbReference>
<name>A0A4R2HSZ8_9ACTN</name>
<gene>
    <name evidence="3" type="ORF">EV652_102171</name>
</gene>
<accession>A0A4R2HSZ8</accession>
<feature type="transmembrane region" description="Helical" evidence="1">
    <location>
        <begin position="125"/>
        <end position="146"/>
    </location>
</feature>
<comment type="caution">
    <text evidence="3">The sequence shown here is derived from an EMBL/GenBank/DDBJ whole genome shotgun (WGS) entry which is preliminary data.</text>
</comment>